<feature type="transmembrane region" description="Helical" evidence="8">
    <location>
        <begin position="27"/>
        <end position="46"/>
    </location>
</feature>
<evidence type="ECO:0000256" key="8">
    <source>
        <dbReference type="SAM" id="Phobius"/>
    </source>
</evidence>
<dbReference type="Gene3D" id="1.10.287.1260">
    <property type="match status" value="1"/>
</dbReference>
<proteinExistence type="inferred from homology"/>
<feature type="domain" description="Mechanosensitive ion channel MscS" evidence="9">
    <location>
        <begin position="109"/>
        <end position="174"/>
    </location>
</feature>
<dbReference type="InterPro" id="IPR045275">
    <property type="entry name" value="MscS_archaea/bacteria_type"/>
</dbReference>
<dbReference type="InterPro" id="IPR011066">
    <property type="entry name" value="MscS_channel_C_sf"/>
</dbReference>
<dbReference type="AlphaFoldDB" id="A0A0W8FJL4"/>
<evidence type="ECO:0000256" key="7">
    <source>
        <dbReference type="SAM" id="MobiDB-lite"/>
    </source>
</evidence>
<evidence type="ECO:0000259" key="11">
    <source>
        <dbReference type="Pfam" id="PF21088"/>
    </source>
</evidence>
<dbReference type="SUPFAM" id="SSF82689">
    <property type="entry name" value="Mechanosensitive channel protein MscS (YggB), C-terminal domain"/>
    <property type="match status" value="1"/>
</dbReference>
<feature type="domain" description="Mechanosensitive ion channel MscS C-terminal" evidence="10">
    <location>
        <begin position="182"/>
        <end position="263"/>
    </location>
</feature>
<keyword evidence="6 8" id="KW-0472">Membrane</keyword>
<name>A0A0W8FJL4_9ZZZZ</name>
<dbReference type="SUPFAM" id="SSF50182">
    <property type="entry name" value="Sm-like ribonucleoproteins"/>
    <property type="match status" value="1"/>
</dbReference>
<evidence type="ECO:0000256" key="1">
    <source>
        <dbReference type="ARBA" id="ARBA00004651"/>
    </source>
</evidence>
<dbReference type="PANTHER" id="PTHR30221">
    <property type="entry name" value="SMALL-CONDUCTANCE MECHANOSENSITIVE CHANNEL"/>
    <property type="match status" value="1"/>
</dbReference>
<comment type="caution">
    <text evidence="12">The sequence shown here is derived from an EMBL/GenBank/DDBJ whole genome shotgun (WGS) entry which is preliminary data.</text>
</comment>
<dbReference type="EMBL" id="LNQE01001107">
    <property type="protein sequence ID" value="KUG21047.1"/>
    <property type="molecule type" value="Genomic_DNA"/>
</dbReference>
<organism evidence="12">
    <name type="scientific">hydrocarbon metagenome</name>
    <dbReference type="NCBI Taxonomy" id="938273"/>
    <lineage>
        <taxon>unclassified sequences</taxon>
        <taxon>metagenomes</taxon>
        <taxon>ecological metagenomes</taxon>
    </lineage>
</organism>
<dbReference type="SUPFAM" id="SSF82861">
    <property type="entry name" value="Mechanosensitive channel protein MscS (YggB), transmembrane region"/>
    <property type="match status" value="1"/>
</dbReference>
<feature type="transmembrane region" description="Helical" evidence="8">
    <location>
        <begin position="67"/>
        <end position="85"/>
    </location>
</feature>
<dbReference type="PANTHER" id="PTHR30221:SF20">
    <property type="entry name" value="SMALL-CONDUCTANCE MECHANOSENSITIVE CHANNEL"/>
    <property type="match status" value="1"/>
</dbReference>
<feature type="transmembrane region" description="Helical" evidence="8">
    <location>
        <begin position="91"/>
        <end position="121"/>
    </location>
</feature>
<dbReference type="InterPro" id="IPR010920">
    <property type="entry name" value="LSM_dom_sf"/>
</dbReference>
<evidence type="ECO:0000256" key="6">
    <source>
        <dbReference type="ARBA" id="ARBA00023136"/>
    </source>
</evidence>
<keyword evidence="4 8" id="KW-0812">Transmembrane</keyword>
<dbReference type="Gene3D" id="2.30.30.60">
    <property type="match status" value="1"/>
</dbReference>
<comment type="subcellular location">
    <subcellularLocation>
        <location evidence="1">Cell membrane</location>
        <topology evidence="1">Multi-pass membrane protein</topology>
    </subcellularLocation>
</comment>
<protein>
    <submittedName>
        <fullName evidence="12">Potassium efflux system kefa protein / small-conductance mechanosensitive channel</fullName>
    </submittedName>
</protein>
<accession>A0A0W8FJL4</accession>
<sequence length="311" mass="34438">MGAELMAEILSVLETPLGIGGITLGSIFWFVLIIMVATAVAKFVALNIKRALVERVPKNDLDLLTKVVYYIIILGGIVFALPYLNVELSGLLVAGGIVGLVIGFASQSVVSNLVSGLFLMFERPIKIGDNIGLNDIIATVEDIRVLSTIVRTFDGVYVRIPNEKVFTAEITNYVANVARRFEYVISIRYQDDAERAITVIKEVIWAHPFALKNPAPSVYVDRLADRGVNIVVRIWAPSRVWWDVRTELLWKLKVELERNGIEIPFPQMTLTFDDELKGMFRIDARGAGEAARTPLQQEENAPPIRGDGDGG</sequence>
<comment type="similarity">
    <text evidence="2">Belongs to the MscS (TC 1.A.23) family.</text>
</comment>
<evidence type="ECO:0000256" key="4">
    <source>
        <dbReference type="ARBA" id="ARBA00022692"/>
    </source>
</evidence>
<evidence type="ECO:0000259" key="9">
    <source>
        <dbReference type="Pfam" id="PF00924"/>
    </source>
</evidence>
<dbReference type="Pfam" id="PF21088">
    <property type="entry name" value="MS_channel_1st"/>
    <property type="match status" value="1"/>
</dbReference>
<reference evidence="12" key="1">
    <citation type="journal article" date="2015" name="Proc. Natl. Acad. Sci. U.S.A.">
        <title>Networks of energetic and metabolic interactions define dynamics in microbial communities.</title>
        <authorList>
            <person name="Embree M."/>
            <person name="Liu J.K."/>
            <person name="Al-Bassam M.M."/>
            <person name="Zengler K."/>
        </authorList>
    </citation>
    <scope>NUCLEOTIDE SEQUENCE</scope>
</reference>
<dbReference type="InterPro" id="IPR049278">
    <property type="entry name" value="MS_channel_C"/>
</dbReference>
<dbReference type="InterPro" id="IPR049142">
    <property type="entry name" value="MS_channel_1st"/>
</dbReference>
<dbReference type="InterPro" id="IPR006685">
    <property type="entry name" value="MscS_channel_2nd"/>
</dbReference>
<keyword evidence="5 8" id="KW-1133">Transmembrane helix</keyword>
<evidence type="ECO:0000256" key="2">
    <source>
        <dbReference type="ARBA" id="ARBA00008017"/>
    </source>
</evidence>
<evidence type="ECO:0000313" key="12">
    <source>
        <dbReference type="EMBL" id="KUG21047.1"/>
    </source>
</evidence>
<evidence type="ECO:0000256" key="5">
    <source>
        <dbReference type="ARBA" id="ARBA00022989"/>
    </source>
</evidence>
<feature type="region of interest" description="Disordered" evidence="7">
    <location>
        <begin position="288"/>
        <end position="311"/>
    </location>
</feature>
<feature type="domain" description="Mechanosensitive ion channel transmembrane helices 2/3" evidence="11">
    <location>
        <begin position="66"/>
        <end position="107"/>
    </location>
</feature>
<dbReference type="GO" id="GO:0005886">
    <property type="term" value="C:plasma membrane"/>
    <property type="evidence" value="ECO:0007669"/>
    <property type="project" value="UniProtKB-SubCell"/>
</dbReference>
<evidence type="ECO:0000256" key="3">
    <source>
        <dbReference type="ARBA" id="ARBA00022475"/>
    </source>
</evidence>
<dbReference type="GO" id="GO:0008381">
    <property type="term" value="F:mechanosensitive monoatomic ion channel activity"/>
    <property type="evidence" value="ECO:0007669"/>
    <property type="project" value="InterPro"/>
</dbReference>
<dbReference type="InterPro" id="IPR011014">
    <property type="entry name" value="MscS_channel_TM-2"/>
</dbReference>
<dbReference type="Pfam" id="PF21082">
    <property type="entry name" value="MS_channel_3rd"/>
    <property type="match status" value="1"/>
</dbReference>
<gene>
    <name evidence="12" type="ORF">ASZ90_009196</name>
</gene>
<evidence type="ECO:0000259" key="10">
    <source>
        <dbReference type="Pfam" id="PF21082"/>
    </source>
</evidence>
<dbReference type="InterPro" id="IPR023408">
    <property type="entry name" value="MscS_beta-dom_sf"/>
</dbReference>
<dbReference type="Pfam" id="PF00924">
    <property type="entry name" value="MS_channel_2nd"/>
    <property type="match status" value="1"/>
</dbReference>
<dbReference type="Gene3D" id="3.30.70.100">
    <property type="match status" value="1"/>
</dbReference>
<keyword evidence="3" id="KW-1003">Cell membrane</keyword>